<organism evidence="5 6">
    <name type="scientific">Parashewanella spongiae</name>
    <dbReference type="NCBI Taxonomy" id="342950"/>
    <lineage>
        <taxon>Bacteria</taxon>
        <taxon>Pseudomonadati</taxon>
        <taxon>Pseudomonadota</taxon>
        <taxon>Gammaproteobacteria</taxon>
        <taxon>Alteromonadales</taxon>
        <taxon>Shewanellaceae</taxon>
        <taxon>Parashewanella</taxon>
    </lineage>
</organism>
<dbReference type="OrthoDB" id="9807853at2"/>
<evidence type="ECO:0000256" key="3">
    <source>
        <dbReference type="PIRSR" id="PIRSR640198-3"/>
    </source>
</evidence>
<dbReference type="InterPro" id="IPR025230">
    <property type="entry name" value="DUF4172"/>
</dbReference>
<feature type="active site" evidence="1">
    <location>
        <position position="202"/>
    </location>
</feature>
<dbReference type="Pfam" id="PF13776">
    <property type="entry name" value="DUF4172"/>
    <property type="match status" value="1"/>
</dbReference>
<protein>
    <submittedName>
        <fullName evidence="5">Fic family protein</fullName>
    </submittedName>
</protein>
<dbReference type="PANTHER" id="PTHR13504:SF33">
    <property type="entry name" value="FIC FAMILY PROTEIN"/>
    <property type="match status" value="1"/>
</dbReference>
<sequence length="364" mass="41264">MWIWQQPAWPNFEWSHECINPLLCEVHFNQGKLLGQMGHANAQVTLDTLLANIVHSSAIEGEKLNASSVRSSLANKLGVQETKPYPTSKQTEGLAEMMVDAIDNWDQRLTLERILYWHLLLFPVEQTALNPIAGGTLRGDMPMQVVSGRLDRPTVHFEAPPRAELESELAQFIDWFNESRLDTLLNPLVRAAIAHLWFVTIHPLDDGNGRITRLLTDLALAQAENQSIRLYAMSVSILGKRKSYYNLLENSQKGTLDITPWLHWFLETLNQTLLYTLKDIEQTVAKTQFWQRVDQTALTQEQVKVLNRLLDGDFSEGISSSQYQKVAKVSRATATRHLVYLVEQGCLCKSEAGGRSQRYKIALA</sequence>
<dbReference type="Pfam" id="PF02661">
    <property type="entry name" value="Fic"/>
    <property type="match status" value="1"/>
</dbReference>
<dbReference type="InterPro" id="IPR036597">
    <property type="entry name" value="Fido-like_dom_sf"/>
</dbReference>
<name>A0A3A6U0A0_9GAMM</name>
<feature type="binding site" evidence="2">
    <location>
        <begin position="206"/>
        <end position="213"/>
    </location>
    <ligand>
        <name>ATP</name>
        <dbReference type="ChEBI" id="CHEBI:30616"/>
    </ligand>
</feature>
<proteinExistence type="predicted"/>
<dbReference type="PANTHER" id="PTHR13504">
    <property type="entry name" value="FIDO DOMAIN-CONTAINING PROTEIN DDB_G0283145"/>
    <property type="match status" value="1"/>
</dbReference>
<dbReference type="PROSITE" id="PS51459">
    <property type="entry name" value="FIDO"/>
    <property type="match status" value="1"/>
</dbReference>
<dbReference type="GO" id="GO:0005524">
    <property type="term" value="F:ATP binding"/>
    <property type="evidence" value="ECO:0007669"/>
    <property type="project" value="UniProtKB-KW"/>
</dbReference>
<accession>A0A3A6U0A0</accession>
<keyword evidence="2" id="KW-0547">Nucleotide-binding</keyword>
<keyword evidence="6" id="KW-1185">Reference proteome</keyword>
<feature type="domain" description="Fido" evidence="4">
    <location>
        <begin position="109"/>
        <end position="267"/>
    </location>
</feature>
<dbReference type="Proteomes" id="UP000273022">
    <property type="component" value="Unassembled WGS sequence"/>
</dbReference>
<evidence type="ECO:0000256" key="2">
    <source>
        <dbReference type="PIRSR" id="PIRSR640198-2"/>
    </source>
</evidence>
<evidence type="ECO:0000256" key="1">
    <source>
        <dbReference type="PIRSR" id="PIRSR640198-1"/>
    </source>
</evidence>
<evidence type="ECO:0000313" key="6">
    <source>
        <dbReference type="Proteomes" id="UP000273022"/>
    </source>
</evidence>
<dbReference type="InterPro" id="IPR036388">
    <property type="entry name" value="WH-like_DNA-bd_sf"/>
</dbReference>
<keyword evidence="2" id="KW-0067">ATP-binding</keyword>
<gene>
    <name evidence="5" type="ORF">D5R81_03850</name>
</gene>
<evidence type="ECO:0000259" key="4">
    <source>
        <dbReference type="PROSITE" id="PS51459"/>
    </source>
</evidence>
<reference evidence="5 6" key="1">
    <citation type="submission" date="2018-09" db="EMBL/GenBank/DDBJ databases">
        <title>Phylogeny of the Shewanellaceae, and recommendation for two new genera, Pseudoshewanella and Parashewanella.</title>
        <authorList>
            <person name="Wang G."/>
        </authorList>
    </citation>
    <scope>NUCLEOTIDE SEQUENCE [LARGE SCALE GENOMIC DNA]</scope>
    <source>
        <strain evidence="5 6">KCTC 22492</strain>
    </source>
</reference>
<evidence type="ECO:0000313" key="5">
    <source>
        <dbReference type="EMBL" id="RJY18732.1"/>
    </source>
</evidence>
<dbReference type="EMBL" id="QYYH01000016">
    <property type="protein sequence ID" value="RJY18732.1"/>
    <property type="molecule type" value="Genomic_DNA"/>
</dbReference>
<dbReference type="InterPro" id="IPR003812">
    <property type="entry name" value="Fido"/>
</dbReference>
<dbReference type="Gene3D" id="1.10.3290.10">
    <property type="entry name" value="Fido-like domain"/>
    <property type="match status" value="1"/>
</dbReference>
<dbReference type="AlphaFoldDB" id="A0A3A6U0A0"/>
<feature type="site" description="Important for autoinhibition of adenylyltransferase activity" evidence="3">
    <location>
        <position position="60"/>
    </location>
</feature>
<comment type="caution">
    <text evidence="5">The sequence shown here is derived from an EMBL/GenBank/DDBJ whole genome shotgun (WGS) entry which is preliminary data.</text>
</comment>
<dbReference type="SUPFAM" id="SSF140931">
    <property type="entry name" value="Fic-like"/>
    <property type="match status" value="1"/>
</dbReference>
<feature type="binding site" evidence="2">
    <location>
        <begin position="244"/>
        <end position="245"/>
    </location>
    <ligand>
        <name>ATP</name>
        <dbReference type="ChEBI" id="CHEBI:30616"/>
    </ligand>
</feature>
<dbReference type="Gene3D" id="1.10.10.10">
    <property type="entry name" value="Winged helix-like DNA-binding domain superfamily/Winged helix DNA-binding domain"/>
    <property type="match status" value="1"/>
</dbReference>
<dbReference type="RefSeq" id="WP_121852337.1">
    <property type="nucleotide sequence ID" value="NZ_CP037952.1"/>
</dbReference>
<dbReference type="InterPro" id="IPR040198">
    <property type="entry name" value="Fido_containing"/>
</dbReference>